<dbReference type="EMBL" id="SNWQ01000041">
    <property type="protein sequence ID" value="TDO30042.1"/>
    <property type="molecule type" value="Genomic_DNA"/>
</dbReference>
<evidence type="ECO:0000313" key="1">
    <source>
        <dbReference type="EMBL" id="TDO30042.1"/>
    </source>
</evidence>
<dbReference type="RefSeq" id="WP_238166174.1">
    <property type="nucleotide sequence ID" value="NZ_SNWQ01000041.1"/>
</dbReference>
<name>A0A4R6J3U2_9ACTN</name>
<dbReference type="Proteomes" id="UP000295388">
    <property type="component" value="Unassembled WGS sequence"/>
</dbReference>
<keyword evidence="2" id="KW-1185">Reference proteome</keyword>
<evidence type="ECO:0000313" key="2">
    <source>
        <dbReference type="Proteomes" id="UP000295388"/>
    </source>
</evidence>
<protein>
    <submittedName>
        <fullName evidence="1">Uncharacterized protein</fullName>
    </submittedName>
</protein>
<gene>
    <name evidence="1" type="ORF">EV643_14117</name>
</gene>
<organism evidence="1 2">
    <name type="scientific">Kribbella caucasensis</name>
    <dbReference type="NCBI Taxonomy" id="2512215"/>
    <lineage>
        <taxon>Bacteria</taxon>
        <taxon>Bacillati</taxon>
        <taxon>Actinomycetota</taxon>
        <taxon>Actinomycetes</taxon>
        <taxon>Propionibacteriales</taxon>
        <taxon>Kribbellaceae</taxon>
        <taxon>Kribbella</taxon>
    </lineage>
</organism>
<reference evidence="1 2" key="1">
    <citation type="submission" date="2019-03" db="EMBL/GenBank/DDBJ databases">
        <title>Genomic Encyclopedia of Type Strains, Phase III (KMG-III): the genomes of soil and plant-associated and newly described type strains.</title>
        <authorList>
            <person name="Whitman W."/>
        </authorList>
    </citation>
    <scope>NUCLEOTIDE SEQUENCE [LARGE SCALE GENOMIC DNA]</scope>
    <source>
        <strain evidence="1 2">VKM Ac-2527</strain>
    </source>
</reference>
<comment type="caution">
    <text evidence="1">The sequence shown here is derived from an EMBL/GenBank/DDBJ whole genome shotgun (WGS) entry which is preliminary data.</text>
</comment>
<sequence length="82" mass="8755">MNDISHSVRVQLQCAGHSHELCVTVGRGVPPRLRCEAGQGPGYGTGGGGGCRIPPDLAEQVSRQLRDSLQDCIRRGYVLIQA</sequence>
<accession>A0A4R6J3U2</accession>
<dbReference type="AlphaFoldDB" id="A0A4R6J3U2"/>
<proteinExistence type="predicted"/>